<sequence>MSDQSVLVYTTFWYDRMMSDTKLLKQFVESFARMDEMLAPEGVPDELLVKAESETWESWREFSRWQPLPVETDPAELDPLYQRIGGTFPPLYEHLLLSYRWLEVDLKLLRLFANPPGDNFTGLSEAIFADRALAEVLIPTGYVPFGRSSVNYDPMCFDLNTRAPTGDCPVIQFEHEAILCERQIGEQWQRWDSFRDLMSEVVLLDS</sequence>
<organism evidence="1 2">
    <name type="scientific">Gimesia maris</name>
    <dbReference type="NCBI Taxonomy" id="122"/>
    <lineage>
        <taxon>Bacteria</taxon>
        <taxon>Pseudomonadati</taxon>
        <taxon>Planctomycetota</taxon>
        <taxon>Planctomycetia</taxon>
        <taxon>Planctomycetales</taxon>
        <taxon>Planctomycetaceae</taxon>
        <taxon>Gimesia</taxon>
    </lineage>
</organism>
<dbReference type="EMBL" id="DQAY01000019">
    <property type="protein sequence ID" value="HCO21996.1"/>
    <property type="molecule type" value="Genomic_DNA"/>
</dbReference>
<protein>
    <recommendedName>
        <fullName evidence="3">SMI1/KNR4 family protein</fullName>
    </recommendedName>
</protein>
<gene>
    <name evidence="1" type="ORF">DIT97_02590</name>
</gene>
<accession>A0A3D3R091</accession>
<comment type="caution">
    <text evidence="1">The sequence shown here is derived from an EMBL/GenBank/DDBJ whole genome shotgun (WGS) entry which is preliminary data.</text>
</comment>
<dbReference type="Gene3D" id="3.40.1580.10">
    <property type="entry name" value="SMI1/KNR4-like"/>
    <property type="match status" value="1"/>
</dbReference>
<dbReference type="SUPFAM" id="SSF160631">
    <property type="entry name" value="SMI1/KNR4-like"/>
    <property type="match status" value="1"/>
</dbReference>
<dbReference type="AlphaFoldDB" id="A0A3D3R091"/>
<evidence type="ECO:0008006" key="3">
    <source>
        <dbReference type="Google" id="ProtNLM"/>
    </source>
</evidence>
<reference evidence="1 2" key="1">
    <citation type="journal article" date="2018" name="Nat. Biotechnol.">
        <title>A standardized bacterial taxonomy based on genome phylogeny substantially revises the tree of life.</title>
        <authorList>
            <person name="Parks D.H."/>
            <person name="Chuvochina M."/>
            <person name="Waite D.W."/>
            <person name="Rinke C."/>
            <person name="Skarshewski A."/>
            <person name="Chaumeil P.A."/>
            <person name="Hugenholtz P."/>
        </authorList>
    </citation>
    <scope>NUCLEOTIDE SEQUENCE [LARGE SCALE GENOMIC DNA]</scope>
    <source>
        <strain evidence="1">UBA9375</strain>
    </source>
</reference>
<dbReference type="InterPro" id="IPR037883">
    <property type="entry name" value="Knr4/Smi1-like_sf"/>
</dbReference>
<evidence type="ECO:0000313" key="2">
    <source>
        <dbReference type="Proteomes" id="UP000263642"/>
    </source>
</evidence>
<evidence type="ECO:0000313" key="1">
    <source>
        <dbReference type="EMBL" id="HCO21996.1"/>
    </source>
</evidence>
<dbReference type="Proteomes" id="UP000263642">
    <property type="component" value="Unassembled WGS sequence"/>
</dbReference>
<proteinExistence type="predicted"/>
<name>A0A3D3R091_9PLAN</name>